<dbReference type="SUPFAM" id="SSF53850">
    <property type="entry name" value="Periplasmic binding protein-like II"/>
    <property type="match status" value="1"/>
</dbReference>
<gene>
    <name evidence="2" type="ORF">ABID16_000292</name>
</gene>
<organism evidence="2 3">
    <name type="scientific">Rhizobium aquaticum</name>
    <dbReference type="NCBI Taxonomy" id="1549636"/>
    <lineage>
        <taxon>Bacteria</taxon>
        <taxon>Pseudomonadati</taxon>
        <taxon>Pseudomonadota</taxon>
        <taxon>Alphaproteobacteria</taxon>
        <taxon>Hyphomicrobiales</taxon>
        <taxon>Rhizobiaceae</taxon>
        <taxon>Rhizobium/Agrobacterium group</taxon>
        <taxon>Rhizobium</taxon>
    </lineage>
</organism>
<dbReference type="Pfam" id="PF00497">
    <property type="entry name" value="SBP_bac_3"/>
    <property type="match status" value="1"/>
</dbReference>
<protein>
    <submittedName>
        <fullName evidence="2">Polar amino acid transport system substrate-binding protein</fullName>
    </submittedName>
</protein>
<dbReference type="SMART" id="SM00062">
    <property type="entry name" value="PBPb"/>
    <property type="match status" value="1"/>
</dbReference>
<dbReference type="PANTHER" id="PTHR38834:SF3">
    <property type="entry name" value="SOLUTE-BINDING PROTEIN FAMILY 3_N-TERMINAL DOMAIN-CONTAINING PROTEIN"/>
    <property type="match status" value="1"/>
</dbReference>
<sequence length="262" mass="28893">MTKPRLIGNESRVSRFLAFFCTAALWSTAQLPARAEPLQLLTEAYPPYNYQEDGLIKGIAVDLVKAVTADAGIEYEMKIQPWARAYGLALNTAGHCVFSTVHTPERDALFEWVEPLFSTEQYLVRKTGSNVNPANIEDAKRYLVGTQLGDYTEGILKQGGFSRVDLTSEIDLTIKKLLAGRIDLMPMAASMVTDLQKKAVPVEPAVIFTRSVDSLACNKKTAPETLAKMRASLKKLIADGTQAGIFQRYKFTEGGLLPTSKR</sequence>
<dbReference type="InterPro" id="IPR001638">
    <property type="entry name" value="Solute-binding_3/MltF_N"/>
</dbReference>
<evidence type="ECO:0000313" key="2">
    <source>
        <dbReference type="EMBL" id="MET3611987.1"/>
    </source>
</evidence>
<proteinExistence type="predicted"/>
<dbReference type="PANTHER" id="PTHR38834">
    <property type="entry name" value="PERIPLASMIC SUBSTRATE BINDING PROTEIN FAMILY 3"/>
    <property type="match status" value="1"/>
</dbReference>
<evidence type="ECO:0000259" key="1">
    <source>
        <dbReference type="SMART" id="SM00062"/>
    </source>
</evidence>
<feature type="domain" description="Solute-binding protein family 3/N-terminal" evidence="1">
    <location>
        <begin position="37"/>
        <end position="253"/>
    </location>
</feature>
<name>A0ABV2IU19_9HYPH</name>
<dbReference type="Gene3D" id="3.40.190.10">
    <property type="entry name" value="Periplasmic binding protein-like II"/>
    <property type="match status" value="2"/>
</dbReference>
<evidence type="ECO:0000313" key="3">
    <source>
        <dbReference type="Proteomes" id="UP001549047"/>
    </source>
</evidence>
<keyword evidence="3" id="KW-1185">Reference proteome</keyword>
<dbReference type="EMBL" id="JBEPMB010000001">
    <property type="protein sequence ID" value="MET3611987.1"/>
    <property type="molecule type" value="Genomic_DNA"/>
</dbReference>
<comment type="caution">
    <text evidence="2">The sequence shown here is derived from an EMBL/GenBank/DDBJ whole genome shotgun (WGS) entry which is preliminary data.</text>
</comment>
<accession>A0ABV2IU19</accession>
<dbReference type="Proteomes" id="UP001549047">
    <property type="component" value="Unassembled WGS sequence"/>
</dbReference>
<dbReference type="RefSeq" id="WP_354554558.1">
    <property type="nucleotide sequence ID" value="NZ_JBEPMB010000001.1"/>
</dbReference>
<reference evidence="2 3" key="1">
    <citation type="submission" date="2024-06" db="EMBL/GenBank/DDBJ databases">
        <title>Genomic Encyclopedia of Type Strains, Phase IV (KMG-IV): sequencing the most valuable type-strain genomes for metagenomic binning, comparative biology and taxonomic classification.</title>
        <authorList>
            <person name="Goeker M."/>
        </authorList>
    </citation>
    <scope>NUCLEOTIDE SEQUENCE [LARGE SCALE GENOMIC DNA]</scope>
    <source>
        <strain evidence="2 3">DSM 29780</strain>
    </source>
</reference>